<organism evidence="3 4">
    <name type="scientific">Pseudoalteromonas aliena</name>
    <dbReference type="NCBI Taxonomy" id="247523"/>
    <lineage>
        <taxon>Bacteria</taxon>
        <taxon>Pseudomonadati</taxon>
        <taxon>Pseudomonadota</taxon>
        <taxon>Gammaproteobacteria</taxon>
        <taxon>Alteromonadales</taxon>
        <taxon>Pseudoalteromonadaceae</taxon>
        <taxon>Pseudoalteromonas</taxon>
    </lineage>
</organism>
<dbReference type="STRING" id="247523.B0W48_02440"/>
<dbReference type="Pfam" id="PF01878">
    <property type="entry name" value="EVE"/>
    <property type="match status" value="1"/>
</dbReference>
<dbReference type="InterPro" id="IPR002740">
    <property type="entry name" value="EVE_domain"/>
</dbReference>
<evidence type="ECO:0000313" key="4">
    <source>
        <dbReference type="Proteomes" id="UP000188243"/>
    </source>
</evidence>
<dbReference type="Gene3D" id="3.10.590.10">
    <property type="entry name" value="ph1033 like domains"/>
    <property type="match status" value="1"/>
</dbReference>
<dbReference type="CDD" id="cd21132">
    <property type="entry name" value="EVE-like"/>
    <property type="match status" value="1"/>
</dbReference>
<evidence type="ECO:0000256" key="1">
    <source>
        <dbReference type="HAMAP-Rule" id="MF_00771"/>
    </source>
</evidence>
<dbReference type="HAMAP" id="MF_00771">
    <property type="entry name" value="UPF0310"/>
    <property type="match status" value="1"/>
</dbReference>
<protein>
    <recommendedName>
        <fullName evidence="1">UPF0310 protein B0W48_02440</fullName>
    </recommendedName>
</protein>
<dbReference type="EMBL" id="CP019628">
    <property type="protein sequence ID" value="AQP98758.1"/>
    <property type="molecule type" value="Genomic_DNA"/>
</dbReference>
<dbReference type="NCBIfam" id="NF002616">
    <property type="entry name" value="PRK02268.1-2"/>
    <property type="match status" value="1"/>
</dbReference>
<dbReference type="InterPro" id="IPR015947">
    <property type="entry name" value="PUA-like_sf"/>
</dbReference>
<gene>
    <name evidence="3" type="ORF">B0W48_02440</name>
</gene>
<name>A0A1Q2GUF6_9GAMM</name>
<feature type="domain" description="EVE" evidence="2">
    <location>
        <begin position="3"/>
        <end position="133"/>
    </location>
</feature>
<dbReference type="RefSeq" id="WP_077535479.1">
    <property type="nucleotide sequence ID" value="NZ_CP019628.1"/>
</dbReference>
<dbReference type="InterPro" id="IPR022996">
    <property type="entry name" value="UPF0310"/>
</dbReference>
<accession>A0A1Q2GUF6</accession>
<comment type="similarity">
    <text evidence="1">Belongs to the UPF0310 family.</text>
</comment>
<evidence type="ECO:0000259" key="2">
    <source>
        <dbReference type="Pfam" id="PF01878"/>
    </source>
</evidence>
<dbReference type="AlphaFoldDB" id="A0A1Q2GUF6"/>
<dbReference type="Proteomes" id="UP000188243">
    <property type="component" value="Chromosome"/>
</dbReference>
<dbReference type="KEGG" id="paln:B0W48_02440"/>
<proteinExistence type="inferred from homology"/>
<dbReference type="SUPFAM" id="SSF88697">
    <property type="entry name" value="PUA domain-like"/>
    <property type="match status" value="1"/>
</dbReference>
<sequence length="142" mass="16344">MKFWINTISKNHVLKGVEGGFTQADHGKNTRLKALAKGDYIIFYSPKTEYKGAIALQAFTAVGRIADEIPYQASMTPDFHPWRREVSFIKATETPIRDLIESLNFIKDKKYWGYPFRRGLFEVQEADFIVIANAMNIHIDRS</sequence>
<reference evidence="3 4" key="1">
    <citation type="submission" date="2017-02" db="EMBL/GenBank/DDBJ databases">
        <title>Complete genome sequence of the cold-active Pseudoalteromonas aliena strain EH1 isolated from Arctic seawater.</title>
        <authorList>
            <person name="Kim E."/>
            <person name="Heo E."/>
            <person name="Kim H."/>
            <person name="Kim D."/>
        </authorList>
    </citation>
    <scope>NUCLEOTIDE SEQUENCE [LARGE SCALE GENOMIC DNA]</scope>
    <source>
        <strain evidence="3 4">EH1</strain>
    </source>
</reference>
<evidence type="ECO:0000313" key="3">
    <source>
        <dbReference type="EMBL" id="AQP98758.1"/>
    </source>
</evidence>